<dbReference type="InterPro" id="IPR042197">
    <property type="entry name" value="Apaf_helical"/>
</dbReference>
<dbReference type="InterPro" id="IPR058192">
    <property type="entry name" value="WHD_ROQ1-like"/>
</dbReference>
<feature type="domain" description="TIR" evidence="5">
    <location>
        <begin position="11"/>
        <end position="178"/>
    </location>
</feature>
<keyword evidence="1" id="KW-0433">Leucine-rich repeat</keyword>
<dbReference type="Gene3D" id="3.40.50.300">
    <property type="entry name" value="P-loop containing nucleotide triphosphate hydrolases"/>
    <property type="match status" value="2"/>
</dbReference>
<dbReference type="PRINTS" id="PR00364">
    <property type="entry name" value="DISEASERSIST"/>
</dbReference>
<dbReference type="InterPro" id="IPR027417">
    <property type="entry name" value="P-loop_NTPase"/>
</dbReference>
<dbReference type="Pfam" id="PF00931">
    <property type="entry name" value="NB-ARC"/>
    <property type="match status" value="2"/>
</dbReference>
<dbReference type="Gene3D" id="1.10.8.430">
    <property type="entry name" value="Helical domain of apoptotic protease-activating factors"/>
    <property type="match status" value="2"/>
</dbReference>
<reference evidence="6 7" key="1">
    <citation type="submission" date="2023-03" db="EMBL/GenBank/DDBJ databases">
        <title>WGS of Gossypium arboreum.</title>
        <authorList>
            <person name="Yu D."/>
        </authorList>
    </citation>
    <scope>NUCLEOTIDE SEQUENCE [LARGE SCALE GENOMIC DNA]</scope>
    <source>
        <tissue evidence="6">Leaf</tissue>
    </source>
</reference>
<sequence length="2119" mass="241355">MESSSSSSRQMKHQVFLSFRGEDTRLNFTSHLLKALKDTGLNVFFDEETLERGEQISPALSNAIMASNLSIIILSKDYASSKSCLAEVSCIMNRKLTQRQIVLPIFYHVDPPDVRNLGGSFKASFNDHESKSLDQVQRWKKAFAEVGKLKGWHIEGGQFDRPETKYIKDIVEYVTKKLMNNKSSTAFEELVGIDYQKKTILKLINQKDCRVIGLWGMAGIGKTTLANVVYNEISSQFKSCWFLQNVREKIQKQGMESLRNNFLSKILNQEIDILTPSIGPTIIRERLNNKKVIVVIDEVDDPDLIDYLGVKHFGDGSKIILISRDRQVLKNGGADKIHKVNKLNEKSSLQLFSTFAFKQLNPTANFRDLSNHFVRYAQGNPLALKVLGSKLYTKSRKEWESEVDRLKEYGQPKISQILKSSFDELDELDKNLFLDIACFFKGKYKKKVEDILCSLQFHPAFVVKTTFCSQSASAAKPLIISMHDILEEMGKDIIRQEAIGIGNCSRLWSPNDVYQMLRYNKDLVSLKEIDLFDCKNLRKIPNLLGAINLKSLCRSGCESLVELPSLTHLASLEIFYLDGCHNLQKIPEIPSHFRYLDLEGTRIEEVPDSIEHLIGLTRLQLSNSRVKNVSNNISKLESLTDLDLSHCPISKFPEIPKSLCRLNLSRTQIEQVSLSSDYVRNLQGLDMSGSSIQKLQCNISLSEVPDLIGHLLRLEWLRLRNSRVEDVSSISKLESIYFLDLSGCPILKLLSELPPYLQGLSVHDCTSLVKVSFADQNLYKFDSLDDDDVICMLFCNCFNLNQESTNNIEANAMLKIGSLAKKWAARYDWEYQREDFPGLICCFPGNKISADKFKCQSMNSSLSLKIAPNRGSGSRVLVFAICLVADLTHWHRFKYLHCYCEYQLTASDGGKEKFKSIIPFLDDSASKKCMGDHVFILSSKKMHQVFLSFRGEDTRLNFTAHLLKALKETGMNVFFDEETLEKGEQLSQALSRAIAASNLSIIVLSVDYASSKSCLAELSDIMRRKDTQGHIVLPIFYHVDPSDVRNLGGSFKKSFNGHGSNRLPQVQRWKTAFAEVGKLKGWHIEGGKFDRPETEYIKDIVGYVIKKLMSGKFKSASAELLGIDDQKQTILRLIEQEESHLIGLWGQGGIGKTTLSDVIYNEISHNFENTCFLLNVREKLKKQGMESLRNQLLSELLNQAIHVDTPSIGSTLIQERLNNKRVLVVLDDVNDSDQIDCFGVKHFGDGSKIIVTSRDRQVLKNGGVDKIHEVKKLNDNDSLQLFSTFAFKQLNPAADFRDLSNKFVGYAQGSPLALRVLGSKLYKKSRKEWESEVDRLKEYDQPKISQILRSSFDELDEVEKNIFLDIAIFFKGTPKKDVEEILSCCYKGAVCGISNLIDKCLLDNTSYNGWICMHDMLEEMGKDIVRKESIDPGKCSRLWSAKDVYQVLKYNKGINLIQGIKLDMSQIDNLQLHHSIFEGMINLRIIFFYTPGIFWGKCPAVKLLKDQVDSVSLPDELRYLCWDYYPFKYLSGFNPKNLVVLKLAHGHIERLWNDDDHQSLVNLREIDFAGCKKLRKIPSLLGAINLEILECRWCESLVELPCINNLASLKKLGLTGCNNLKTFPEVPKHFSILELDRTKIEEVPASIEHLVGLRKLCLKNSNVNIVSSNISKLESLRDMDLSHCPMVEFPEIPRSLTDLNLSETQIEEVCLSLATPSNLQSLNMSGSRDKIVSIKMESLRDLNLSHCPIVKFPEIPRSLAKLNLSGTQIEEVYLSLDSLFNLQTLDMSCSRVKSLSIKMESLCDMNLSHCPMIEFPEIPRSLRELNLSGTQIKEANLSLDSLNNLQKLKMSCSNKNSYQLDPLDDDVVDWFYMLFCNCFSLNQDSIDNIEANAILKIGYLAEKLRLTWEDAFGPIILFCCFPGNKISANKFEYQSMSSLFLKIAPNESSGSRFLVFSICLVVDLMRCHHHESLKFICKYQLTTASGGGNEKFTSEWSSVIEDEAEWKYMGDHVLILFREDMVKKDKDYEEASFEFYIENPKYNVEGEEIEEEYIKVEKCGVHVSYMDEEPSTTPQHKSPRHTSINQEPQHERRLRKCGERWGSHLRIDSSRFDEYREDR</sequence>
<comment type="caution">
    <text evidence="6">The sequence shown here is derived from an EMBL/GenBank/DDBJ whole genome shotgun (WGS) entry which is preliminary data.</text>
</comment>
<dbReference type="InterPro" id="IPR002182">
    <property type="entry name" value="NB-ARC"/>
</dbReference>
<dbReference type="PANTHER" id="PTHR11017">
    <property type="entry name" value="LEUCINE-RICH REPEAT-CONTAINING PROTEIN"/>
    <property type="match status" value="1"/>
</dbReference>
<dbReference type="InterPro" id="IPR036390">
    <property type="entry name" value="WH_DNA-bd_sf"/>
</dbReference>
<dbReference type="Proteomes" id="UP001358586">
    <property type="component" value="Chromosome 10"/>
</dbReference>
<dbReference type="InterPro" id="IPR001611">
    <property type="entry name" value="Leu-rich_rpt"/>
</dbReference>
<proteinExistence type="predicted"/>
<dbReference type="Pfam" id="PF01582">
    <property type="entry name" value="TIR"/>
    <property type="match status" value="2"/>
</dbReference>
<dbReference type="Gene3D" id="3.40.50.10140">
    <property type="entry name" value="Toll/interleukin-1 receptor homology (TIR) domain"/>
    <property type="match status" value="2"/>
</dbReference>
<organism evidence="6 7">
    <name type="scientific">Gossypium arboreum</name>
    <name type="common">Tree cotton</name>
    <name type="synonym">Gossypium nanking</name>
    <dbReference type="NCBI Taxonomy" id="29729"/>
    <lineage>
        <taxon>Eukaryota</taxon>
        <taxon>Viridiplantae</taxon>
        <taxon>Streptophyta</taxon>
        <taxon>Embryophyta</taxon>
        <taxon>Tracheophyta</taxon>
        <taxon>Spermatophyta</taxon>
        <taxon>Magnoliopsida</taxon>
        <taxon>eudicotyledons</taxon>
        <taxon>Gunneridae</taxon>
        <taxon>Pentapetalae</taxon>
        <taxon>rosids</taxon>
        <taxon>malvids</taxon>
        <taxon>Malvales</taxon>
        <taxon>Malvaceae</taxon>
        <taxon>Malvoideae</taxon>
        <taxon>Gossypium</taxon>
    </lineage>
</organism>
<dbReference type="EMBL" id="JARKNE010000010">
    <property type="protein sequence ID" value="KAK5795611.1"/>
    <property type="molecule type" value="Genomic_DNA"/>
</dbReference>
<evidence type="ECO:0000259" key="5">
    <source>
        <dbReference type="PROSITE" id="PS50104"/>
    </source>
</evidence>
<keyword evidence="2" id="KW-0677">Repeat</keyword>
<gene>
    <name evidence="6" type="ORF">PVK06_036883</name>
</gene>
<feature type="region of interest" description="Disordered" evidence="4">
    <location>
        <begin position="2067"/>
        <end position="2095"/>
    </location>
</feature>
<dbReference type="SMART" id="SM00255">
    <property type="entry name" value="TIR"/>
    <property type="match status" value="2"/>
</dbReference>
<dbReference type="PANTHER" id="PTHR11017:SF479">
    <property type="entry name" value="DISEASE RESISTANCE PROTEIN (TIR-NBS-LRR CLASS) FAMILY"/>
    <property type="match status" value="1"/>
</dbReference>
<dbReference type="Pfam" id="PF23282">
    <property type="entry name" value="WHD_ROQ1"/>
    <property type="match status" value="2"/>
</dbReference>
<evidence type="ECO:0000256" key="4">
    <source>
        <dbReference type="SAM" id="MobiDB-lite"/>
    </source>
</evidence>
<evidence type="ECO:0000256" key="1">
    <source>
        <dbReference type="ARBA" id="ARBA00022614"/>
    </source>
</evidence>
<dbReference type="InterPro" id="IPR032675">
    <property type="entry name" value="LRR_dom_sf"/>
</dbReference>
<dbReference type="SUPFAM" id="SSF52058">
    <property type="entry name" value="L domain-like"/>
    <property type="match status" value="2"/>
</dbReference>
<dbReference type="SUPFAM" id="SSF52200">
    <property type="entry name" value="Toll/Interleukin receptor TIR domain"/>
    <property type="match status" value="2"/>
</dbReference>
<keyword evidence="3" id="KW-0611">Plant defense</keyword>
<dbReference type="InterPro" id="IPR044974">
    <property type="entry name" value="Disease_R_plants"/>
</dbReference>
<keyword evidence="7" id="KW-1185">Reference proteome</keyword>
<dbReference type="PROSITE" id="PS51450">
    <property type="entry name" value="LRR"/>
    <property type="match status" value="1"/>
</dbReference>
<name>A0ABR0NKQ2_GOSAR</name>
<accession>A0ABR0NKQ2</accession>
<dbReference type="SUPFAM" id="SSF46785">
    <property type="entry name" value="Winged helix' DNA-binding domain"/>
    <property type="match status" value="1"/>
</dbReference>
<evidence type="ECO:0000313" key="6">
    <source>
        <dbReference type="EMBL" id="KAK5795611.1"/>
    </source>
</evidence>
<dbReference type="InterPro" id="IPR035897">
    <property type="entry name" value="Toll_tir_struct_dom_sf"/>
</dbReference>
<evidence type="ECO:0000256" key="2">
    <source>
        <dbReference type="ARBA" id="ARBA00022737"/>
    </source>
</evidence>
<protein>
    <recommendedName>
        <fullName evidence="5">TIR domain-containing protein</fullName>
    </recommendedName>
</protein>
<dbReference type="SUPFAM" id="SSF52047">
    <property type="entry name" value="RNI-like"/>
    <property type="match status" value="1"/>
</dbReference>
<dbReference type="SUPFAM" id="SSF52540">
    <property type="entry name" value="P-loop containing nucleoside triphosphate hydrolases"/>
    <property type="match status" value="2"/>
</dbReference>
<dbReference type="Gene3D" id="3.80.10.10">
    <property type="entry name" value="Ribonuclease Inhibitor"/>
    <property type="match status" value="5"/>
</dbReference>
<dbReference type="InterPro" id="IPR000157">
    <property type="entry name" value="TIR_dom"/>
</dbReference>
<evidence type="ECO:0000313" key="7">
    <source>
        <dbReference type="Proteomes" id="UP001358586"/>
    </source>
</evidence>
<feature type="domain" description="TIR" evidence="5">
    <location>
        <begin position="941"/>
        <end position="1108"/>
    </location>
</feature>
<feature type="compositionally biased region" description="Polar residues" evidence="4">
    <location>
        <begin position="2071"/>
        <end position="2087"/>
    </location>
</feature>
<evidence type="ECO:0000256" key="3">
    <source>
        <dbReference type="ARBA" id="ARBA00022821"/>
    </source>
</evidence>
<dbReference type="PROSITE" id="PS50104">
    <property type="entry name" value="TIR"/>
    <property type="match status" value="2"/>
</dbReference>